<proteinExistence type="predicted"/>
<evidence type="ECO:0000313" key="8">
    <source>
        <dbReference type="Proteomes" id="UP001597231"/>
    </source>
</evidence>
<comment type="caution">
    <text evidence="7">The sequence shown here is derived from an EMBL/GenBank/DDBJ whole genome shotgun (WGS) entry which is preliminary data.</text>
</comment>
<keyword evidence="8" id="KW-1185">Reference proteome</keyword>
<dbReference type="InterPro" id="IPR013780">
    <property type="entry name" value="Glyco_hydro_b"/>
</dbReference>
<dbReference type="Gene3D" id="2.60.40.1180">
    <property type="entry name" value="Golgi alpha-mannosidase II"/>
    <property type="match status" value="1"/>
</dbReference>
<sequence>MKGRRLIGVAAAVLLLFQIVMPATSLAKGESTIEDESIYDLLVDRFNNGDGKNDIDVDAQDPFAFNGGDFAGIASRLQHIIDMGFTLISIGPVFETETYDGGKPLSYTKLEPHFGTEDELKALLKEVHNKKLKLVADFPLGKVSANHEWVKEDKIPSLPAENGTVNWDVSDSTTVEALTEAVVEFATSYDLDGIRLTKIDAFSDENLNSMISAIRNVKPDMYILTDEESEANFDASPNTTVMDALRQTFATSDPDSSVMDVFDESNSNGIIQFDDLAGSRLTYEMVEARMFPPTRWKVAATALFTLPGIPLVPYGTEIAVNGKEAPESHPFFNFKTDMELAELIGNLNLLRNQSETLRNGDFEMLHNKGGFLVYKRSSKDETWIIAINNTTKTASVEIPVSKIGDNKKLRGLLDSDLIRESDDDVFRIVLDREMAEVYIADEDKGYNTPYLIASILVYIIFLGFLFTAIKKGRARRKQENSIEKK</sequence>
<keyword evidence="2" id="KW-0479">Metal-binding</keyword>
<dbReference type="Pfam" id="PF22026">
    <property type="entry name" value="Alpha-amylase_C_2"/>
    <property type="match status" value="1"/>
</dbReference>
<keyword evidence="3 5" id="KW-0732">Signal</keyword>
<evidence type="ECO:0000259" key="6">
    <source>
        <dbReference type="SMART" id="SM00642"/>
    </source>
</evidence>
<comment type="cofactor">
    <cofactor evidence="1">
        <name>Ca(2+)</name>
        <dbReference type="ChEBI" id="CHEBI:29108"/>
    </cofactor>
</comment>
<accession>A0ABW3U0Z5</accession>
<dbReference type="InterPro" id="IPR054174">
    <property type="entry name" value="Alpha-amylase-like_C"/>
</dbReference>
<keyword evidence="4" id="KW-0472">Membrane</keyword>
<dbReference type="InterPro" id="IPR006047">
    <property type="entry name" value="GH13_cat_dom"/>
</dbReference>
<feature type="signal peptide" evidence="5">
    <location>
        <begin position="1"/>
        <end position="27"/>
    </location>
</feature>
<organism evidence="7 8">
    <name type="scientific">Sporosarcina contaminans</name>
    <dbReference type="NCBI Taxonomy" id="633403"/>
    <lineage>
        <taxon>Bacteria</taxon>
        <taxon>Bacillati</taxon>
        <taxon>Bacillota</taxon>
        <taxon>Bacilli</taxon>
        <taxon>Bacillales</taxon>
        <taxon>Caryophanaceae</taxon>
        <taxon>Sporosarcina</taxon>
    </lineage>
</organism>
<gene>
    <name evidence="7" type="ORF">ACFQ38_16535</name>
</gene>
<feature type="chain" id="PRO_5046558277" evidence="5">
    <location>
        <begin position="28"/>
        <end position="485"/>
    </location>
</feature>
<dbReference type="RefSeq" id="WP_381482332.1">
    <property type="nucleotide sequence ID" value="NZ_JBHTLT010000128.1"/>
</dbReference>
<evidence type="ECO:0000256" key="5">
    <source>
        <dbReference type="SAM" id="SignalP"/>
    </source>
</evidence>
<evidence type="ECO:0000256" key="2">
    <source>
        <dbReference type="ARBA" id="ARBA00022723"/>
    </source>
</evidence>
<protein>
    <submittedName>
        <fullName evidence="7">Alpha-amylase family glycosyl hydrolase</fullName>
    </submittedName>
</protein>
<dbReference type="InterPro" id="IPR017853">
    <property type="entry name" value="GH"/>
</dbReference>
<dbReference type="PANTHER" id="PTHR10357:SF215">
    <property type="entry name" value="ALPHA-AMYLASE 1"/>
    <property type="match status" value="1"/>
</dbReference>
<keyword evidence="7" id="KW-0378">Hydrolase</keyword>
<name>A0ABW3U0Z5_9BACL</name>
<feature type="transmembrane region" description="Helical" evidence="4">
    <location>
        <begin position="450"/>
        <end position="469"/>
    </location>
</feature>
<keyword evidence="4" id="KW-0812">Transmembrane</keyword>
<reference evidence="8" key="1">
    <citation type="journal article" date="2019" name="Int. J. Syst. Evol. Microbiol.">
        <title>The Global Catalogue of Microorganisms (GCM) 10K type strain sequencing project: providing services to taxonomists for standard genome sequencing and annotation.</title>
        <authorList>
            <consortium name="The Broad Institute Genomics Platform"/>
            <consortium name="The Broad Institute Genome Sequencing Center for Infectious Disease"/>
            <person name="Wu L."/>
            <person name="Ma J."/>
        </authorList>
    </citation>
    <scope>NUCLEOTIDE SEQUENCE [LARGE SCALE GENOMIC DNA]</scope>
    <source>
        <strain evidence="8">CCUG 53915</strain>
    </source>
</reference>
<dbReference type="Proteomes" id="UP001597231">
    <property type="component" value="Unassembled WGS sequence"/>
</dbReference>
<feature type="domain" description="Glycosyl hydrolase family 13 catalytic" evidence="6">
    <location>
        <begin position="40"/>
        <end position="351"/>
    </location>
</feature>
<keyword evidence="4" id="KW-1133">Transmembrane helix</keyword>
<evidence type="ECO:0000256" key="1">
    <source>
        <dbReference type="ARBA" id="ARBA00001913"/>
    </source>
</evidence>
<dbReference type="PANTHER" id="PTHR10357">
    <property type="entry name" value="ALPHA-AMYLASE FAMILY MEMBER"/>
    <property type="match status" value="1"/>
</dbReference>
<evidence type="ECO:0000256" key="3">
    <source>
        <dbReference type="ARBA" id="ARBA00022729"/>
    </source>
</evidence>
<dbReference type="SMART" id="SM00642">
    <property type="entry name" value="Aamy"/>
    <property type="match status" value="1"/>
</dbReference>
<dbReference type="GO" id="GO:0016787">
    <property type="term" value="F:hydrolase activity"/>
    <property type="evidence" value="ECO:0007669"/>
    <property type="project" value="UniProtKB-KW"/>
</dbReference>
<dbReference type="SUPFAM" id="SSF51445">
    <property type="entry name" value="(Trans)glycosidases"/>
    <property type="match status" value="1"/>
</dbReference>
<dbReference type="Gene3D" id="3.20.20.80">
    <property type="entry name" value="Glycosidases"/>
    <property type="match status" value="1"/>
</dbReference>
<dbReference type="SUPFAM" id="SSF51011">
    <property type="entry name" value="Glycosyl hydrolase domain"/>
    <property type="match status" value="1"/>
</dbReference>
<evidence type="ECO:0000256" key="4">
    <source>
        <dbReference type="SAM" id="Phobius"/>
    </source>
</evidence>
<evidence type="ECO:0000313" key="7">
    <source>
        <dbReference type="EMBL" id="MFD1206705.1"/>
    </source>
</evidence>
<dbReference type="EMBL" id="JBHTLT010000128">
    <property type="protein sequence ID" value="MFD1206705.1"/>
    <property type="molecule type" value="Genomic_DNA"/>
</dbReference>
<dbReference type="Pfam" id="PF00128">
    <property type="entry name" value="Alpha-amylase"/>
    <property type="match status" value="1"/>
</dbReference>